<evidence type="ECO:0000259" key="1">
    <source>
        <dbReference type="Pfam" id="PF22552"/>
    </source>
</evidence>
<accession>A0ABW3X146</accession>
<dbReference type="Proteomes" id="UP001597176">
    <property type="component" value="Unassembled WGS sequence"/>
</dbReference>
<keyword evidence="3" id="KW-1185">Reference proteome</keyword>
<organism evidence="2 3">
    <name type="scientific">Methylobacterium marchantiae</name>
    <dbReference type="NCBI Taxonomy" id="600331"/>
    <lineage>
        <taxon>Bacteria</taxon>
        <taxon>Pseudomonadati</taxon>
        <taxon>Pseudomonadota</taxon>
        <taxon>Alphaproteobacteria</taxon>
        <taxon>Hyphomicrobiales</taxon>
        <taxon>Methylobacteriaceae</taxon>
        <taxon>Methylobacterium</taxon>
    </lineage>
</organism>
<evidence type="ECO:0000313" key="3">
    <source>
        <dbReference type="Proteomes" id="UP001597176"/>
    </source>
</evidence>
<evidence type="ECO:0000313" key="2">
    <source>
        <dbReference type="EMBL" id="MFD1302530.1"/>
    </source>
</evidence>
<dbReference type="RefSeq" id="WP_238206212.1">
    <property type="nucleotide sequence ID" value="NZ_JBHTND010000016.1"/>
</dbReference>
<dbReference type="EMBL" id="JBHTND010000016">
    <property type="protein sequence ID" value="MFD1302530.1"/>
    <property type="molecule type" value="Genomic_DNA"/>
</dbReference>
<reference evidence="3" key="1">
    <citation type="journal article" date="2019" name="Int. J. Syst. Evol. Microbiol.">
        <title>The Global Catalogue of Microorganisms (GCM) 10K type strain sequencing project: providing services to taxonomists for standard genome sequencing and annotation.</title>
        <authorList>
            <consortium name="The Broad Institute Genomics Platform"/>
            <consortium name="The Broad Institute Genome Sequencing Center for Infectious Disease"/>
            <person name="Wu L."/>
            <person name="Ma J."/>
        </authorList>
    </citation>
    <scope>NUCLEOTIDE SEQUENCE [LARGE SCALE GENOMIC DNA]</scope>
    <source>
        <strain evidence="3">CCUG 56108</strain>
    </source>
</reference>
<name>A0ABW3X146_9HYPH</name>
<protein>
    <recommendedName>
        <fullName evidence="1">TY-Chap N-terminal domain-containing protein</fullName>
    </recommendedName>
</protein>
<proteinExistence type="predicted"/>
<comment type="caution">
    <text evidence="2">The sequence shown here is derived from an EMBL/GenBank/DDBJ whole genome shotgun (WGS) entry which is preliminary data.</text>
</comment>
<gene>
    <name evidence="2" type="ORF">ACFQ4G_13215</name>
</gene>
<sequence>MTTGNGTRAAGIRCIAALGIILAQSSHEASAASSRTAFIDRHRCAILTRLERIHQRGPVTTSRDRFIIVALQHSPQSYVQCIFFDNDTKMRCEASSGAFRYRPEDPVELGLSPDSLTTLLGLGFTRARPAENYSREVAIGTPPDLASVAELILTTLHDVYRADTTHRLSVMAPKADPMTDTCAEPSA</sequence>
<feature type="domain" description="TY-Chap N-terminal" evidence="1">
    <location>
        <begin position="62"/>
        <end position="164"/>
    </location>
</feature>
<dbReference type="InterPro" id="IPR054344">
    <property type="entry name" value="TY-Chap_N"/>
</dbReference>
<dbReference type="Pfam" id="PF22552">
    <property type="entry name" value="TY-Chap3"/>
    <property type="match status" value="1"/>
</dbReference>